<dbReference type="Pfam" id="PF17855">
    <property type="entry name" value="MCM_lid"/>
    <property type="match status" value="1"/>
</dbReference>
<dbReference type="GO" id="GO:0005634">
    <property type="term" value="C:nucleus"/>
    <property type="evidence" value="ECO:0007669"/>
    <property type="project" value="UniProtKB-SubCell"/>
</dbReference>
<dbReference type="PANTHER" id="PTHR11630">
    <property type="entry name" value="DNA REPLICATION LICENSING FACTOR MCM FAMILY MEMBER"/>
    <property type="match status" value="1"/>
</dbReference>
<reference evidence="2" key="2">
    <citation type="submission" date="2014-07" db="EMBL/GenBank/DDBJ databases">
        <authorList>
            <person name="Hull J."/>
        </authorList>
    </citation>
    <scope>NUCLEOTIDE SEQUENCE</scope>
</reference>
<sequence>CVARHVMSNLPTVDGVSDSVAEALHTTQLASNLCTSVATAVNTLELETLSRPCGNGYNSHAQHTHTVLPIEILQTYIQYARSTFHPALTPSAQLILHTYFNVRRQQRLESNLHSLDTIRLLESSIRVAQAHAKLLFHDHVTVHDAIQAILIIDTCYGSILNWKNPTWDPMYSCTGDGDGDSVENRALEEERATLESLGIDTEVLSEVYDYSPLFARWDSESNTDTDDNKLLSLPTSTAINTVDIDTADDTTVPMQGGGVVDG</sequence>
<protein>
    <submittedName>
        <fullName evidence="2">DNA replication licensing factor MCM9</fullName>
    </submittedName>
</protein>
<dbReference type="GO" id="GO:0016787">
    <property type="term" value="F:hydrolase activity"/>
    <property type="evidence" value="ECO:0007669"/>
    <property type="project" value="UniProtKB-KW"/>
</dbReference>
<dbReference type="InterPro" id="IPR031327">
    <property type="entry name" value="MCM"/>
</dbReference>
<accession>A0A0A9XHK2</accession>
<evidence type="ECO:0000313" key="2">
    <source>
        <dbReference type="EMBL" id="JAG19474.1"/>
    </source>
</evidence>
<dbReference type="GO" id="GO:0000724">
    <property type="term" value="P:double-strand break repair via homologous recombination"/>
    <property type="evidence" value="ECO:0007669"/>
    <property type="project" value="TreeGrafter"/>
</dbReference>
<dbReference type="GO" id="GO:0005524">
    <property type="term" value="F:ATP binding"/>
    <property type="evidence" value="ECO:0007669"/>
    <property type="project" value="InterPro"/>
</dbReference>
<reference evidence="2" key="1">
    <citation type="journal article" date="2014" name="PLoS ONE">
        <title>Transcriptome-Based Identification of ABC Transporters in the Western Tarnished Plant Bug Lygus hesperus.</title>
        <authorList>
            <person name="Hull J.J."/>
            <person name="Chaney K."/>
            <person name="Geib S.M."/>
            <person name="Fabrick J.A."/>
            <person name="Brent C.S."/>
            <person name="Walsh D."/>
            <person name="Lavine L.C."/>
        </authorList>
    </citation>
    <scope>NUCLEOTIDE SEQUENCE</scope>
</reference>
<dbReference type="InterPro" id="IPR041562">
    <property type="entry name" value="MCM_lid"/>
</dbReference>
<name>A0A0A9XHK2_LYGHE</name>
<feature type="non-terminal residue" evidence="2">
    <location>
        <position position="1"/>
    </location>
</feature>
<dbReference type="EMBL" id="GBHO01024130">
    <property type="protein sequence ID" value="JAG19474.1"/>
    <property type="molecule type" value="Transcribed_RNA"/>
</dbReference>
<dbReference type="GO" id="GO:0042555">
    <property type="term" value="C:MCM complex"/>
    <property type="evidence" value="ECO:0007669"/>
    <property type="project" value="TreeGrafter"/>
</dbReference>
<gene>
    <name evidence="2" type="primary">Mcm9</name>
    <name evidence="2" type="ORF">CM83_4487</name>
</gene>
<feature type="domain" description="MCM AAA-lid" evidence="1">
    <location>
        <begin position="71"/>
        <end position="155"/>
    </location>
</feature>
<dbReference type="Gene3D" id="3.40.50.300">
    <property type="entry name" value="P-loop containing nucleotide triphosphate hydrolases"/>
    <property type="match status" value="1"/>
</dbReference>
<organism evidence="2">
    <name type="scientific">Lygus hesperus</name>
    <name type="common">Western plant bug</name>
    <dbReference type="NCBI Taxonomy" id="30085"/>
    <lineage>
        <taxon>Eukaryota</taxon>
        <taxon>Metazoa</taxon>
        <taxon>Ecdysozoa</taxon>
        <taxon>Arthropoda</taxon>
        <taxon>Hexapoda</taxon>
        <taxon>Insecta</taxon>
        <taxon>Pterygota</taxon>
        <taxon>Neoptera</taxon>
        <taxon>Paraneoptera</taxon>
        <taxon>Hemiptera</taxon>
        <taxon>Heteroptera</taxon>
        <taxon>Panheteroptera</taxon>
        <taxon>Cimicomorpha</taxon>
        <taxon>Miridae</taxon>
        <taxon>Mirini</taxon>
        <taxon>Lygus</taxon>
    </lineage>
</organism>
<dbReference type="InterPro" id="IPR027417">
    <property type="entry name" value="P-loop_NTPase"/>
</dbReference>
<dbReference type="PANTHER" id="PTHR11630:SF48">
    <property type="entry name" value="DNA HELICASE MCM9"/>
    <property type="match status" value="1"/>
</dbReference>
<feature type="non-terminal residue" evidence="2">
    <location>
        <position position="262"/>
    </location>
</feature>
<evidence type="ECO:0000259" key="1">
    <source>
        <dbReference type="Pfam" id="PF17855"/>
    </source>
</evidence>
<dbReference type="GO" id="GO:0017116">
    <property type="term" value="F:single-stranded DNA helicase activity"/>
    <property type="evidence" value="ECO:0007669"/>
    <property type="project" value="TreeGrafter"/>
</dbReference>
<proteinExistence type="predicted"/>
<dbReference type="AlphaFoldDB" id="A0A0A9XHK2"/>
<dbReference type="GO" id="GO:0003697">
    <property type="term" value="F:single-stranded DNA binding"/>
    <property type="evidence" value="ECO:0007669"/>
    <property type="project" value="TreeGrafter"/>
</dbReference>